<evidence type="ECO:0000256" key="3">
    <source>
        <dbReference type="ARBA" id="ARBA00022692"/>
    </source>
</evidence>
<feature type="transmembrane region" description="Helical" evidence="7">
    <location>
        <begin position="108"/>
        <end position="128"/>
    </location>
</feature>
<sequence length="285" mass="32877">MGLYDREYYREPEGQMSFNLEGQSATMLLVYTNIGIFLADWLFQLQLANNFGVHADTLYNPILWYQYLTYGFLHSTTTIWHIVMNMFVLWMFGRIVEDRYGKAEFLKIYFISILVCGIVWNLVTMATFGANHQILMVGASGAISTIMTLFICLYPKMTLYLSFIFPVPAWVAGVIILLLNLFGTDEQVAYSAHLAGIGLGLAYFFSGIRFGSFIPSKFAIPKLSIRSRPRLRVHTEEEEYDPYNDSDEEAERILDKVRESGMDSLSETERRKLEAYSRRMRQKLS</sequence>
<protein>
    <submittedName>
        <fullName evidence="10">Uncharacterized protein</fullName>
    </submittedName>
</protein>
<evidence type="ECO:0000256" key="7">
    <source>
        <dbReference type="SAM" id="Phobius"/>
    </source>
</evidence>
<dbReference type="Pfam" id="PF01694">
    <property type="entry name" value="Rhomboid"/>
    <property type="match status" value="1"/>
</dbReference>
<dbReference type="EMBL" id="PUHY01000004">
    <property type="protein sequence ID" value="PQO39605.1"/>
    <property type="molecule type" value="Genomic_DNA"/>
</dbReference>
<comment type="similarity">
    <text evidence="2">Belongs to the peptidase S54 family.</text>
</comment>
<evidence type="ECO:0000313" key="11">
    <source>
        <dbReference type="Proteomes" id="UP000238322"/>
    </source>
</evidence>
<evidence type="ECO:0000256" key="1">
    <source>
        <dbReference type="ARBA" id="ARBA00004141"/>
    </source>
</evidence>
<proteinExistence type="inferred from homology"/>
<reference evidence="10 11" key="1">
    <citation type="submission" date="2018-02" db="EMBL/GenBank/DDBJ databases">
        <title>Comparative genomes isolates from brazilian mangrove.</title>
        <authorList>
            <person name="Araujo J.E."/>
            <person name="Taketani R.G."/>
            <person name="Silva M.C.P."/>
            <person name="Loureco M.V."/>
            <person name="Andreote F.D."/>
        </authorList>
    </citation>
    <scope>NUCLEOTIDE SEQUENCE [LARGE SCALE GENOMIC DNA]</scope>
    <source>
        <strain evidence="10 11">Hex-1 MGV</strain>
    </source>
</reference>
<feature type="transmembrane region" description="Helical" evidence="7">
    <location>
        <begin position="160"/>
        <end position="182"/>
    </location>
</feature>
<dbReference type="InterPro" id="IPR035952">
    <property type="entry name" value="Rhomboid-like_sf"/>
</dbReference>
<dbReference type="Gene3D" id="1.20.1540.10">
    <property type="entry name" value="Rhomboid-like"/>
    <property type="match status" value="1"/>
</dbReference>
<evidence type="ECO:0000256" key="2">
    <source>
        <dbReference type="ARBA" id="ARBA00009045"/>
    </source>
</evidence>
<feature type="transmembrane region" description="Helical" evidence="7">
    <location>
        <begin position="134"/>
        <end position="153"/>
    </location>
</feature>
<gene>
    <name evidence="10" type="ORF">C5Y83_02340</name>
</gene>
<dbReference type="SUPFAM" id="SSF144091">
    <property type="entry name" value="Rhomboid-like"/>
    <property type="match status" value="1"/>
</dbReference>
<keyword evidence="3 7" id="KW-0812">Transmembrane</keyword>
<comment type="subcellular location">
    <subcellularLocation>
        <location evidence="1">Membrane</location>
        <topology evidence="1">Multi-pass membrane protein</topology>
    </subcellularLocation>
</comment>
<name>A0A2S8G574_9BACT</name>
<organism evidence="10 11">
    <name type="scientific">Blastopirellula marina</name>
    <dbReference type="NCBI Taxonomy" id="124"/>
    <lineage>
        <taxon>Bacteria</taxon>
        <taxon>Pseudomonadati</taxon>
        <taxon>Planctomycetota</taxon>
        <taxon>Planctomycetia</taxon>
        <taxon>Pirellulales</taxon>
        <taxon>Pirellulaceae</taxon>
        <taxon>Blastopirellula</taxon>
    </lineage>
</organism>
<dbReference type="PANTHER" id="PTHR43731">
    <property type="entry name" value="RHOMBOID PROTEASE"/>
    <property type="match status" value="1"/>
</dbReference>
<evidence type="ECO:0000259" key="8">
    <source>
        <dbReference type="Pfam" id="PF01694"/>
    </source>
</evidence>
<dbReference type="Pfam" id="PF20216">
    <property type="entry name" value="DUF6576"/>
    <property type="match status" value="1"/>
</dbReference>
<dbReference type="GO" id="GO:0004252">
    <property type="term" value="F:serine-type endopeptidase activity"/>
    <property type="evidence" value="ECO:0007669"/>
    <property type="project" value="InterPro"/>
</dbReference>
<feature type="domain" description="Peptidase S54 rhomboid" evidence="8">
    <location>
        <begin position="64"/>
        <end position="206"/>
    </location>
</feature>
<dbReference type="InterPro" id="IPR046483">
    <property type="entry name" value="DUF6576"/>
</dbReference>
<dbReference type="InterPro" id="IPR050925">
    <property type="entry name" value="Rhomboid_protease_S54"/>
</dbReference>
<evidence type="ECO:0000256" key="6">
    <source>
        <dbReference type="ARBA" id="ARBA00023136"/>
    </source>
</evidence>
<dbReference type="AlphaFoldDB" id="A0A2S8G574"/>
<evidence type="ECO:0000313" key="10">
    <source>
        <dbReference type="EMBL" id="PQO39605.1"/>
    </source>
</evidence>
<keyword evidence="5 7" id="KW-1133">Transmembrane helix</keyword>
<comment type="caution">
    <text evidence="10">The sequence shown here is derived from an EMBL/GenBank/DDBJ whole genome shotgun (WGS) entry which is preliminary data.</text>
</comment>
<dbReference type="GO" id="GO:0016020">
    <property type="term" value="C:membrane"/>
    <property type="evidence" value="ECO:0007669"/>
    <property type="project" value="UniProtKB-SubCell"/>
</dbReference>
<evidence type="ECO:0000259" key="9">
    <source>
        <dbReference type="Pfam" id="PF20216"/>
    </source>
</evidence>
<keyword evidence="4" id="KW-0378">Hydrolase</keyword>
<keyword evidence="6 7" id="KW-0472">Membrane</keyword>
<dbReference type="Proteomes" id="UP000238322">
    <property type="component" value="Unassembled WGS sequence"/>
</dbReference>
<dbReference type="InterPro" id="IPR022764">
    <property type="entry name" value="Peptidase_S54_rhomboid_dom"/>
</dbReference>
<dbReference type="PANTHER" id="PTHR43731:SF14">
    <property type="entry name" value="PRESENILIN-ASSOCIATED RHOMBOID-LIKE PROTEIN, MITOCHONDRIAL"/>
    <property type="match status" value="1"/>
</dbReference>
<feature type="transmembrane region" description="Helical" evidence="7">
    <location>
        <begin position="25"/>
        <end position="43"/>
    </location>
</feature>
<evidence type="ECO:0000256" key="5">
    <source>
        <dbReference type="ARBA" id="ARBA00022989"/>
    </source>
</evidence>
<feature type="transmembrane region" description="Helical" evidence="7">
    <location>
        <begin position="188"/>
        <end position="208"/>
    </location>
</feature>
<feature type="domain" description="DUF6576" evidence="9">
    <location>
        <begin position="247"/>
        <end position="279"/>
    </location>
</feature>
<evidence type="ECO:0000256" key="4">
    <source>
        <dbReference type="ARBA" id="ARBA00022801"/>
    </source>
</evidence>
<accession>A0A2S8G574</accession>